<protein>
    <submittedName>
        <fullName evidence="2">Transposase</fullName>
    </submittedName>
</protein>
<comment type="caution">
    <text evidence="2">The sequence shown here is derived from an EMBL/GenBank/DDBJ whole genome shotgun (WGS) entry which is preliminary data.</text>
</comment>
<evidence type="ECO:0000313" key="3">
    <source>
        <dbReference type="Proteomes" id="UP001644750"/>
    </source>
</evidence>
<dbReference type="InterPro" id="IPR004291">
    <property type="entry name" value="Transposase_IS66_central"/>
</dbReference>
<gene>
    <name evidence="2" type="ORF">G5A72_15825</name>
</gene>
<dbReference type="Proteomes" id="UP001644750">
    <property type="component" value="Unassembled WGS sequence"/>
</dbReference>
<reference evidence="2 3" key="1">
    <citation type="journal article" date="2020" name="Cell Host Microbe">
        <title>Functional and Genomic Variation between Human-Derived Isolates of Lachnospiraceae Reveals Inter- and Intra-Species Diversity.</title>
        <authorList>
            <person name="Sorbara M.T."/>
            <person name="Littmann E.R."/>
            <person name="Fontana E."/>
            <person name="Moody T.U."/>
            <person name="Kohout C.E."/>
            <person name="Gjonbalaj M."/>
            <person name="Eaton V."/>
            <person name="Seok R."/>
            <person name="Leiner I.M."/>
            <person name="Pamer E.G."/>
        </authorList>
    </citation>
    <scope>NUCLEOTIDE SEQUENCE [LARGE SCALE GENOMIC DNA]</scope>
    <source>
        <strain evidence="2 3">MSK.14.57</strain>
    </source>
</reference>
<organism evidence="2 3">
    <name type="scientific">Anaerostipes hadrus</name>
    <dbReference type="NCBI Taxonomy" id="649756"/>
    <lineage>
        <taxon>Bacteria</taxon>
        <taxon>Bacillati</taxon>
        <taxon>Bacillota</taxon>
        <taxon>Clostridia</taxon>
        <taxon>Lachnospirales</taxon>
        <taxon>Lachnospiraceae</taxon>
        <taxon>Anaerostipes</taxon>
    </lineage>
</organism>
<proteinExistence type="predicted"/>
<keyword evidence="3" id="KW-1185">Reference proteome</keyword>
<name>A0ABX2I1V9_ANAHA</name>
<sequence length="76" mass="8829">CEVLLSSIDIIYELQECLSPHIRNRKDSLMTYLEDGRCSLSNNLSENTIRPITIERKNWHSVILQMEHTPAWSASQ</sequence>
<dbReference type="EMBL" id="JAAITB010000050">
    <property type="protein sequence ID" value="NSJ81016.1"/>
    <property type="molecule type" value="Genomic_DNA"/>
</dbReference>
<feature type="non-terminal residue" evidence="2">
    <location>
        <position position="1"/>
    </location>
</feature>
<dbReference type="Pfam" id="PF03050">
    <property type="entry name" value="DDE_Tnp_IS66"/>
    <property type="match status" value="1"/>
</dbReference>
<accession>A0ABX2I1V9</accession>
<evidence type="ECO:0000259" key="1">
    <source>
        <dbReference type="Pfam" id="PF03050"/>
    </source>
</evidence>
<feature type="domain" description="Transposase IS66 central" evidence="1">
    <location>
        <begin position="22"/>
        <end position="60"/>
    </location>
</feature>
<evidence type="ECO:0000313" key="2">
    <source>
        <dbReference type="EMBL" id="NSJ81016.1"/>
    </source>
</evidence>